<gene>
    <name evidence="3" type="ORF">MU0083_003975</name>
</gene>
<protein>
    <recommendedName>
        <fullName evidence="5">Alanine rich protein</fullName>
    </recommendedName>
</protein>
<keyword evidence="2" id="KW-0812">Transmembrane</keyword>
<feature type="transmembrane region" description="Helical" evidence="2">
    <location>
        <begin position="30"/>
        <end position="50"/>
    </location>
</feature>
<proteinExistence type="predicted"/>
<feature type="region of interest" description="Disordered" evidence="1">
    <location>
        <begin position="1"/>
        <end position="25"/>
    </location>
</feature>
<reference evidence="3 4" key="1">
    <citation type="submission" date="2023-08" db="EMBL/GenBank/DDBJ databases">
        <authorList>
            <person name="Folkvardsen B D."/>
            <person name="Norman A."/>
        </authorList>
    </citation>
    <scope>NUCLEOTIDE SEQUENCE [LARGE SCALE GENOMIC DNA]</scope>
    <source>
        <strain evidence="3 4">Mu0083</strain>
    </source>
</reference>
<dbReference type="Proteomes" id="UP001190336">
    <property type="component" value="Chromosome"/>
</dbReference>
<accession>A0ABM9LXX3</accession>
<organism evidence="3 4">
    <name type="scientific">[Mycobacterium] kokjensenii</name>
    <dbReference type="NCBI Taxonomy" id="3064287"/>
    <lineage>
        <taxon>Bacteria</taxon>
        <taxon>Bacillati</taxon>
        <taxon>Actinomycetota</taxon>
        <taxon>Actinomycetes</taxon>
        <taxon>Mycobacteriales</taxon>
        <taxon>Mycobacteriaceae</taxon>
        <taxon>Mycolicibacter</taxon>
    </lineage>
</organism>
<name>A0ABM9LXX3_9MYCO</name>
<evidence type="ECO:0000256" key="1">
    <source>
        <dbReference type="SAM" id="MobiDB-lite"/>
    </source>
</evidence>
<sequence>MPTDGGGRNPRPRSGPPAHSSRPLPRFNRIAAYTGGGAALIAVAVGAFGLSRLPGDTASGPRSFDAITVESEPPTVLPLSDPEILELLDREPEYGPLTEPGRRIGCLTGLGYPAATPILGAREVTINGRSGVVLVLPDTSTDLLTVLAVAANCSSANTGLLATTAIRRP</sequence>
<keyword evidence="4" id="KW-1185">Reference proteome</keyword>
<evidence type="ECO:0008006" key="5">
    <source>
        <dbReference type="Google" id="ProtNLM"/>
    </source>
</evidence>
<dbReference type="EMBL" id="OY726394">
    <property type="protein sequence ID" value="CAJ1506557.1"/>
    <property type="molecule type" value="Genomic_DNA"/>
</dbReference>
<keyword evidence="2" id="KW-0472">Membrane</keyword>
<keyword evidence="2" id="KW-1133">Transmembrane helix</keyword>
<evidence type="ECO:0000256" key="2">
    <source>
        <dbReference type="SAM" id="Phobius"/>
    </source>
</evidence>
<evidence type="ECO:0000313" key="4">
    <source>
        <dbReference type="Proteomes" id="UP001190336"/>
    </source>
</evidence>
<evidence type="ECO:0000313" key="3">
    <source>
        <dbReference type="EMBL" id="CAJ1506557.1"/>
    </source>
</evidence>
<dbReference type="RefSeq" id="WP_308474622.1">
    <property type="nucleotide sequence ID" value="NZ_OY726394.1"/>
</dbReference>